<feature type="compositionally biased region" description="Acidic residues" evidence="1">
    <location>
        <begin position="68"/>
        <end position="81"/>
    </location>
</feature>
<keyword evidence="3" id="KW-1185">Reference proteome</keyword>
<name>A0A8H6LV66_9AGAR</name>
<evidence type="ECO:0000313" key="3">
    <source>
        <dbReference type="Proteomes" id="UP000521943"/>
    </source>
</evidence>
<evidence type="ECO:0000256" key="1">
    <source>
        <dbReference type="SAM" id="MobiDB-lite"/>
    </source>
</evidence>
<reference evidence="2 3" key="1">
    <citation type="submission" date="2020-07" db="EMBL/GenBank/DDBJ databases">
        <title>Comparative genomics of pyrophilous fungi reveals a link between fire events and developmental genes.</title>
        <authorList>
            <consortium name="DOE Joint Genome Institute"/>
            <person name="Steindorff A.S."/>
            <person name="Carver A."/>
            <person name="Calhoun S."/>
            <person name="Stillman K."/>
            <person name="Liu H."/>
            <person name="Lipzen A."/>
            <person name="Pangilinan J."/>
            <person name="Labutti K."/>
            <person name="Bruns T.D."/>
            <person name="Grigoriev I.V."/>
        </authorList>
    </citation>
    <scope>NUCLEOTIDE SEQUENCE [LARGE SCALE GENOMIC DNA]</scope>
    <source>
        <strain evidence="2 3">CBS 144469</strain>
    </source>
</reference>
<dbReference type="EMBL" id="JACGCI010000187">
    <property type="protein sequence ID" value="KAF6742341.1"/>
    <property type="molecule type" value="Genomic_DNA"/>
</dbReference>
<comment type="caution">
    <text evidence="2">The sequence shown here is derived from an EMBL/GenBank/DDBJ whole genome shotgun (WGS) entry which is preliminary data.</text>
</comment>
<organism evidence="2 3">
    <name type="scientific">Ephemerocybe angulata</name>
    <dbReference type="NCBI Taxonomy" id="980116"/>
    <lineage>
        <taxon>Eukaryota</taxon>
        <taxon>Fungi</taxon>
        <taxon>Dikarya</taxon>
        <taxon>Basidiomycota</taxon>
        <taxon>Agaricomycotina</taxon>
        <taxon>Agaricomycetes</taxon>
        <taxon>Agaricomycetidae</taxon>
        <taxon>Agaricales</taxon>
        <taxon>Agaricineae</taxon>
        <taxon>Psathyrellaceae</taxon>
        <taxon>Ephemerocybe</taxon>
    </lineage>
</organism>
<dbReference type="AlphaFoldDB" id="A0A8H6LV66"/>
<protein>
    <submittedName>
        <fullName evidence="2">Uncharacterized protein</fullName>
    </submittedName>
</protein>
<sequence length="183" mass="20544">MCFIRGLSSPDQTPPLILLLMSQTVATTFLGSNRWWPYHRDSNVKPIYQCGHLQGWTYSLDPESQSGDNDEDEGEGSELGDEGSMGSGEGAGDEGDLGDEAAAQDLKGNNVEVECSENRYPLAWIHQGYSAELMALAHSFRVNPKYFFLGECEEMVKNCRKCKWNNIWEVARILLGDEWAEWV</sequence>
<accession>A0A8H6LV66</accession>
<gene>
    <name evidence="2" type="ORF">DFP72DRAFT_860607</name>
</gene>
<proteinExistence type="predicted"/>
<evidence type="ECO:0000313" key="2">
    <source>
        <dbReference type="EMBL" id="KAF6742341.1"/>
    </source>
</evidence>
<dbReference type="Proteomes" id="UP000521943">
    <property type="component" value="Unassembled WGS sequence"/>
</dbReference>
<feature type="region of interest" description="Disordered" evidence="1">
    <location>
        <begin position="59"/>
        <end position="99"/>
    </location>
</feature>